<dbReference type="EMBL" id="PPTA01000010">
    <property type="protein sequence ID" value="TFB01025.1"/>
    <property type="molecule type" value="Genomic_DNA"/>
</dbReference>
<evidence type="ECO:0000313" key="2">
    <source>
        <dbReference type="EMBL" id="TFB01025.1"/>
    </source>
</evidence>
<dbReference type="GeneID" id="300578974"/>
<proteinExistence type="predicted"/>
<evidence type="ECO:0000256" key="1">
    <source>
        <dbReference type="SAM" id="MobiDB-lite"/>
    </source>
</evidence>
<sequence length="184" mass="20840">PPHTLRLGSTNHQRSSEYRLERSTLPSQGGDFDQRIGQQSAAPFGSHLLHGAGVPRYFAQRAALPDMRESVSHCTYSPKLLHYDCDLFLDGRTALSCLSKACRRLREIAQPVLCHCVQTTRAWHVLCSIIAQPDLAAHVRGLQYLRKDQVLKDLDFPAASKAHKELRRNRAAFSTWIRLVSYYT</sequence>
<name>A0ABY2GYJ0_9HYPO</name>
<feature type="region of interest" description="Disordered" evidence="1">
    <location>
        <begin position="1"/>
        <end position="32"/>
    </location>
</feature>
<reference evidence="2 3" key="1">
    <citation type="submission" date="2018-01" db="EMBL/GenBank/DDBJ databases">
        <title>Genome characterization of the sugarcane-associated fungus Trichoderma ghanense CCMA-1212 and their application in lignocelulose bioconversion.</title>
        <authorList>
            <person name="Steindorff A.S."/>
            <person name="Mendes T.D."/>
            <person name="Vilela E.S.D."/>
            <person name="Rodrigues D.S."/>
            <person name="Formighieri E.F."/>
            <person name="Melo I.S."/>
            <person name="Favaro L.C.L."/>
        </authorList>
    </citation>
    <scope>NUCLEOTIDE SEQUENCE [LARGE SCALE GENOMIC DNA]</scope>
    <source>
        <strain evidence="2 3">CCMA-1212</strain>
    </source>
</reference>
<evidence type="ECO:0008006" key="4">
    <source>
        <dbReference type="Google" id="ProtNLM"/>
    </source>
</evidence>
<evidence type="ECO:0000313" key="3">
    <source>
        <dbReference type="Proteomes" id="UP001642720"/>
    </source>
</evidence>
<gene>
    <name evidence="2" type="ORF">CCMA1212_007354</name>
</gene>
<keyword evidence="3" id="KW-1185">Reference proteome</keyword>
<comment type="caution">
    <text evidence="2">The sequence shown here is derived from an EMBL/GenBank/DDBJ whole genome shotgun (WGS) entry which is preliminary data.</text>
</comment>
<dbReference type="Proteomes" id="UP001642720">
    <property type="component" value="Unassembled WGS sequence"/>
</dbReference>
<feature type="non-terminal residue" evidence="2">
    <location>
        <position position="1"/>
    </location>
</feature>
<protein>
    <recommendedName>
        <fullName evidence="4">F-box domain-containing protein</fullName>
    </recommendedName>
</protein>
<dbReference type="RefSeq" id="XP_073557226.1">
    <property type="nucleotide sequence ID" value="XM_073704524.1"/>
</dbReference>
<organism evidence="2 3">
    <name type="scientific">Trichoderma ghanense</name>
    <dbReference type="NCBI Taxonomy" id="65468"/>
    <lineage>
        <taxon>Eukaryota</taxon>
        <taxon>Fungi</taxon>
        <taxon>Dikarya</taxon>
        <taxon>Ascomycota</taxon>
        <taxon>Pezizomycotina</taxon>
        <taxon>Sordariomycetes</taxon>
        <taxon>Hypocreomycetidae</taxon>
        <taxon>Hypocreales</taxon>
        <taxon>Hypocreaceae</taxon>
        <taxon>Trichoderma</taxon>
    </lineage>
</organism>
<accession>A0ABY2GYJ0</accession>